<dbReference type="GO" id="GO:0007018">
    <property type="term" value="P:microtubule-based movement"/>
    <property type="evidence" value="ECO:0007669"/>
    <property type="project" value="TreeGrafter"/>
</dbReference>
<proteinExistence type="predicted"/>
<dbReference type="InterPro" id="IPR038586">
    <property type="entry name" value="Tctex-1-like_sf"/>
</dbReference>
<dbReference type="PANTHER" id="PTHR21255">
    <property type="entry name" value="T-COMPLEX-ASSOCIATED-TESTIS-EXPRESSED 1/ DYNEIN LIGHT CHAIN"/>
    <property type="match status" value="1"/>
</dbReference>
<dbReference type="InterPro" id="IPR005334">
    <property type="entry name" value="Tctex-1-like"/>
</dbReference>
<evidence type="ECO:0000313" key="1">
    <source>
        <dbReference type="EMBL" id="CAH0366661.1"/>
    </source>
</evidence>
<name>A0A8J2SFI7_9STRA</name>
<dbReference type="GO" id="GO:0045505">
    <property type="term" value="F:dynein intermediate chain binding"/>
    <property type="evidence" value="ECO:0007669"/>
    <property type="project" value="TreeGrafter"/>
</dbReference>
<dbReference type="GO" id="GO:0005737">
    <property type="term" value="C:cytoplasm"/>
    <property type="evidence" value="ECO:0007669"/>
    <property type="project" value="TreeGrafter"/>
</dbReference>
<dbReference type="OrthoDB" id="10059120at2759"/>
<sequence length="122" mass="13813">MGEEWQNSEDTAFQPEEVEPLLNDVVAKVLANEVYDESKVATWVDRICDQSMQKLTQMNKPFKYVVTCILMQKNGAGVHTGQSCFWDVANDNCARIAYPLASKKQAYDPRMYCVVTCFGVSM</sequence>
<dbReference type="EMBL" id="CAKKNE010000001">
    <property type="protein sequence ID" value="CAH0366661.1"/>
    <property type="molecule type" value="Genomic_DNA"/>
</dbReference>
<reference evidence="1" key="1">
    <citation type="submission" date="2021-11" db="EMBL/GenBank/DDBJ databases">
        <authorList>
            <consortium name="Genoscope - CEA"/>
            <person name="William W."/>
        </authorList>
    </citation>
    <scope>NUCLEOTIDE SEQUENCE</scope>
</reference>
<gene>
    <name evidence="1" type="ORF">PECAL_1P31670</name>
</gene>
<accession>A0A8J2SFI7</accession>
<comment type="caution">
    <text evidence="1">The sequence shown here is derived from an EMBL/GenBank/DDBJ whole genome shotgun (WGS) entry which is preliminary data.</text>
</comment>
<dbReference type="Proteomes" id="UP000789595">
    <property type="component" value="Unassembled WGS sequence"/>
</dbReference>
<dbReference type="Pfam" id="PF03645">
    <property type="entry name" value="Tctex-1"/>
    <property type="match status" value="1"/>
</dbReference>
<protein>
    <recommendedName>
        <fullName evidence="3">Dynein light chain</fullName>
    </recommendedName>
</protein>
<dbReference type="Gene3D" id="3.30.1140.40">
    <property type="entry name" value="Tctex-1"/>
    <property type="match status" value="1"/>
</dbReference>
<dbReference type="CDD" id="cd21455">
    <property type="entry name" value="DLC-like_DYNLT1_DYNLT3"/>
    <property type="match status" value="1"/>
</dbReference>
<keyword evidence="2" id="KW-1185">Reference proteome</keyword>
<organism evidence="1 2">
    <name type="scientific">Pelagomonas calceolata</name>
    <dbReference type="NCBI Taxonomy" id="35677"/>
    <lineage>
        <taxon>Eukaryota</taxon>
        <taxon>Sar</taxon>
        <taxon>Stramenopiles</taxon>
        <taxon>Ochrophyta</taxon>
        <taxon>Pelagophyceae</taxon>
        <taxon>Pelagomonadales</taxon>
        <taxon>Pelagomonadaceae</taxon>
        <taxon>Pelagomonas</taxon>
    </lineage>
</organism>
<dbReference type="PANTHER" id="PTHR21255:SF4">
    <property type="entry name" value="DYNEIN LIGHT CHAIN TCTEX-TYPE"/>
    <property type="match status" value="1"/>
</dbReference>
<evidence type="ECO:0008006" key="3">
    <source>
        <dbReference type="Google" id="ProtNLM"/>
    </source>
</evidence>
<dbReference type="GO" id="GO:0005868">
    <property type="term" value="C:cytoplasmic dynein complex"/>
    <property type="evidence" value="ECO:0007669"/>
    <property type="project" value="TreeGrafter"/>
</dbReference>
<dbReference type="AlphaFoldDB" id="A0A8J2SFI7"/>
<evidence type="ECO:0000313" key="2">
    <source>
        <dbReference type="Proteomes" id="UP000789595"/>
    </source>
</evidence>